<name>A0AAW4W8Z7_9FIRM</name>
<protein>
    <submittedName>
        <fullName evidence="1">Uncharacterized protein</fullName>
    </submittedName>
</protein>
<evidence type="ECO:0000313" key="2">
    <source>
        <dbReference type="Proteomes" id="UP001198612"/>
    </source>
</evidence>
<sequence length="120" mass="13014">MLIRSQDREVLINFNSMAGAEIAEGPIKTIITSYITGCSYLLGEYSNKAKAMKVLDMIQEAYMEYKSGEIVGNGLAGSAYTGSYDTKESVAHGIAVLKGYGNEIRKSILFQMPEDGSVEA</sequence>
<comment type="caution">
    <text evidence="1">The sequence shown here is derived from an EMBL/GenBank/DDBJ whole genome shotgun (WGS) entry which is preliminary data.</text>
</comment>
<keyword evidence="2" id="KW-1185">Reference proteome</keyword>
<proteinExistence type="predicted"/>
<dbReference type="Proteomes" id="UP001198612">
    <property type="component" value="Unassembled WGS sequence"/>
</dbReference>
<dbReference type="AlphaFoldDB" id="A0AAW4W8Z7"/>
<accession>A0AAW4W8Z7</accession>
<evidence type="ECO:0000313" key="1">
    <source>
        <dbReference type="EMBL" id="MCC2228508.1"/>
    </source>
</evidence>
<organism evidence="1 2">
    <name type="scientific">Blautia fusiformis</name>
    <dbReference type="NCBI Taxonomy" id="2881264"/>
    <lineage>
        <taxon>Bacteria</taxon>
        <taxon>Bacillati</taxon>
        <taxon>Bacillota</taxon>
        <taxon>Clostridia</taxon>
        <taxon>Lachnospirales</taxon>
        <taxon>Lachnospiraceae</taxon>
        <taxon>Blautia</taxon>
    </lineage>
</organism>
<reference evidence="1 2" key="1">
    <citation type="submission" date="2021-10" db="EMBL/GenBank/DDBJ databases">
        <title>Anaerobic single-cell dispensing facilitates the cultivation of human gut bacteria.</title>
        <authorList>
            <person name="Afrizal A."/>
        </authorList>
    </citation>
    <scope>NUCLEOTIDE SEQUENCE [LARGE SCALE GENOMIC DNA]</scope>
    <source>
        <strain evidence="1 2">CLA-AA-H217</strain>
    </source>
</reference>
<gene>
    <name evidence="1" type="ORF">LKD40_11935</name>
</gene>
<dbReference type="RefSeq" id="WP_227588906.1">
    <property type="nucleotide sequence ID" value="NZ_JAJEQQ010000019.1"/>
</dbReference>
<dbReference type="EMBL" id="JAJEQQ010000019">
    <property type="protein sequence ID" value="MCC2228508.1"/>
    <property type="molecule type" value="Genomic_DNA"/>
</dbReference>